<dbReference type="InterPro" id="IPR001245">
    <property type="entry name" value="Ser-Thr/Tyr_kinase_cat_dom"/>
</dbReference>
<accession>A0A836B0P6</accession>
<evidence type="ECO:0000313" key="10">
    <source>
        <dbReference type="Proteomes" id="UP000613740"/>
    </source>
</evidence>
<dbReference type="InterPro" id="IPR008271">
    <property type="entry name" value="Ser/Thr_kinase_AS"/>
</dbReference>
<evidence type="ECO:0000256" key="3">
    <source>
        <dbReference type="ARBA" id="ARBA00022741"/>
    </source>
</evidence>
<feature type="region of interest" description="Disordered" evidence="7">
    <location>
        <begin position="790"/>
        <end position="843"/>
    </location>
</feature>
<dbReference type="Gene3D" id="1.10.510.10">
    <property type="entry name" value="Transferase(Phosphotransferase) domain 1"/>
    <property type="match status" value="2"/>
</dbReference>
<dbReference type="SUPFAM" id="SSF56112">
    <property type="entry name" value="Protein kinase-like (PK-like)"/>
    <property type="match status" value="2"/>
</dbReference>
<feature type="compositionally biased region" description="Gly residues" evidence="7">
    <location>
        <begin position="261"/>
        <end position="277"/>
    </location>
</feature>
<dbReference type="Proteomes" id="UP000613740">
    <property type="component" value="Unassembled WGS sequence"/>
</dbReference>
<organism evidence="9 10">
    <name type="scientific">Chlamydomonas schloesseri</name>
    <dbReference type="NCBI Taxonomy" id="2026947"/>
    <lineage>
        <taxon>Eukaryota</taxon>
        <taxon>Viridiplantae</taxon>
        <taxon>Chlorophyta</taxon>
        <taxon>core chlorophytes</taxon>
        <taxon>Chlorophyceae</taxon>
        <taxon>CS clade</taxon>
        <taxon>Chlamydomonadales</taxon>
        <taxon>Chlamydomonadaceae</taxon>
        <taxon>Chlamydomonas</taxon>
    </lineage>
</organism>
<evidence type="ECO:0000256" key="2">
    <source>
        <dbReference type="ARBA" id="ARBA00022679"/>
    </source>
</evidence>
<evidence type="ECO:0000256" key="7">
    <source>
        <dbReference type="SAM" id="MobiDB-lite"/>
    </source>
</evidence>
<dbReference type="OrthoDB" id="2353542at2759"/>
<gene>
    <name evidence="9" type="ORF">HYH02_009168</name>
</gene>
<keyword evidence="4" id="KW-0418">Kinase</keyword>
<dbReference type="Pfam" id="PF07714">
    <property type="entry name" value="PK_Tyr_Ser-Thr"/>
    <property type="match status" value="1"/>
</dbReference>
<dbReference type="PROSITE" id="PS50011">
    <property type="entry name" value="PROTEIN_KINASE_DOM"/>
    <property type="match status" value="2"/>
</dbReference>
<comment type="caution">
    <text evidence="9">The sequence shown here is derived from an EMBL/GenBank/DDBJ whole genome shotgun (WGS) entry which is preliminary data.</text>
</comment>
<sequence length="1409" mass="140125">MEQRLELRGGSLGQGAFAAVYRGFFDGLPVAVKVLLPQHANAAAAAPAARPDCPARLLRAEGELLLRAPHVCLVRCHAVLTLPPDFPGLGRGYAAPAPALVLELMEGGSLTSLLHKQLIAPWKPVYDTATAAEWAAQLAEALAHLHTLQPPVLHRDIKVENVMLQRVTMPAAGSGSNTATEDLLGDATPDRGQQGGGQQGGGATRVVAKLVDLGLHTAPALLDRCTEQPLFRVPAAPPPSATSPGTPQQQQQQQLPLGRATGTGTGGVLGGGGGGGPRRSALLWRSGSQELASTPAGAAASGAIAASPSGAAAATGSLSTGGPLKLRHRLSSPGGSPVGAAAAAAAAAAASKGGSISAHNQGRVTASGTPCRSVDTSAHNASGNDSAARRAPLFFTPVATGRAELVPVDVLAPCARQLTQALPLLPPTPAAPPAAVTAPADALSRVEERRQGGGDDGTGDDALEDGGLFDVAEEVQLAPPPRSDGAGAGGPLLLKPEDVAALFGGGATAATADAAGLAASTPVAAEAAALAGDAPVAAAAASVGFDFAFPHGSSLLAASNTTPTAAAGSGLPLKALPVAARAAAAVRCEPLSLRALHVPVHAEAADSPLLPFVAAGATAAAAAAGAAVSGTPSCSSPCGSATTLYQPWWQEGGGACTLASGPGGGTAASAASAQRHEQQAGVAQHACGVQVSGDSNTSSMCTTGATATIATATTTHTGLRDFSELNLVSLPAAGQLCNSTNNVSSAPCNGSSSIGSSPDDVAAAGVAAAGGSNINFSLMRVVAAGSSSCFNSSGGKQHLLRGGSSRRQQQPSPPVGVILEAPLEPCSSGSSSATAPQAEQQQRLQDYLTPTATTTVPLPPTALQRALQQQEANAAAAPPVPAAAMRMVSPFAPAAASAAAVEVCKEGQSRRQHHQAPQQQEVPRHSCPAGLLQSHRPTAAALYMQHAAAAEMALAGEGRAPRASEGGSPSGGGVLPRRRPYCLSEHCPPARGDGAPAVAAAEAAASRAVPEMTWTEATSSAADMSSAAAATAAVAAAAATAVAAAVGATGTAMDRSASCPAAPPAGTTAAAAHVSQPVAWCEEPSFRPRDGAPAQFAEAAAGHRRSSEARRQQAATQPQPSRVAAAVAAAALVLHDVDDRSVRLSTGRPLPEVTILMDDSPRRATAAAGAAAAAGGPAGDASRRHLQMLSAADYAALAAPLVPCVPPYERVWRLTGETGSCMTMSPEVYLDLPYNEKADVFSFGVLLYELFTRTLLAATHIGTKRPDLPRILHRCEDYALEVARGYRPARTPGVPDPVWALITQCWQHDPLRRPAMPAVAARLRALARELAAVADAAGGGEGSRHGSSVSRRFSSSLSGLGLGGGGGGGGGGFGRRSGFGGCVGGGGDGDDAGGRPAAAPAACTGCVIC</sequence>
<evidence type="ECO:0000256" key="1">
    <source>
        <dbReference type="ARBA" id="ARBA00022527"/>
    </source>
</evidence>
<dbReference type="PROSITE" id="PS00107">
    <property type="entry name" value="PROTEIN_KINASE_ATP"/>
    <property type="match status" value="1"/>
</dbReference>
<dbReference type="InterPro" id="IPR000719">
    <property type="entry name" value="Prot_kinase_dom"/>
</dbReference>
<evidence type="ECO:0000259" key="8">
    <source>
        <dbReference type="PROSITE" id="PS50011"/>
    </source>
</evidence>
<feature type="region of interest" description="Disordered" evidence="7">
    <location>
        <begin position="354"/>
        <end position="385"/>
    </location>
</feature>
<keyword evidence="10" id="KW-1185">Reference proteome</keyword>
<reference evidence="9" key="1">
    <citation type="journal article" date="2020" name="bioRxiv">
        <title>Comparative genomics of Chlamydomonas.</title>
        <authorList>
            <person name="Craig R.J."/>
            <person name="Hasan A.R."/>
            <person name="Ness R.W."/>
            <person name="Keightley P.D."/>
        </authorList>
    </citation>
    <scope>NUCLEOTIDE SEQUENCE</scope>
    <source>
        <strain evidence="9">CCAP 11/173</strain>
    </source>
</reference>
<dbReference type="PANTHER" id="PTHR44329">
    <property type="entry name" value="SERINE/THREONINE-PROTEIN KINASE TNNI3K-RELATED"/>
    <property type="match status" value="1"/>
</dbReference>
<dbReference type="EMBL" id="JAEHOD010000029">
    <property type="protein sequence ID" value="KAG2444231.1"/>
    <property type="molecule type" value="Genomic_DNA"/>
</dbReference>
<feature type="compositionally biased region" description="Gly residues" evidence="7">
    <location>
        <begin position="193"/>
        <end position="203"/>
    </location>
</feature>
<feature type="compositionally biased region" description="Low complexity" evidence="7">
    <location>
        <begin position="242"/>
        <end position="260"/>
    </location>
</feature>
<dbReference type="Pfam" id="PF00069">
    <property type="entry name" value="Pkinase"/>
    <property type="match status" value="1"/>
</dbReference>
<evidence type="ECO:0000256" key="5">
    <source>
        <dbReference type="ARBA" id="ARBA00022840"/>
    </source>
</evidence>
<feature type="binding site" evidence="6">
    <location>
        <position position="33"/>
    </location>
    <ligand>
        <name>ATP</name>
        <dbReference type="ChEBI" id="CHEBI:30616"/>
    </ligand>
</feature>
<protein>
    <recommendedName>
        <fullName evidence="8">Protein kinase domain-containing protein</fullName>
    </recommendedName>
</protein>
<feature type="compositionally biased region" description="Low complexity" evidence="7">
    <location>
        <begin position="312"/>
        <end position="323"/>
    </location>
</feature>
<feature type="region of interest" description="Disordered" evidence="7">
    <location>
        <begin position="1084"/>
        <end position="1120"/>
    </location>
</feature>
<dbReference type="InterPro" id="IPR017441">
    <property type="entry name" value="Protein_kinase_ATP_BS"/>
</dbReference>
<evidence type="ECO:0000256" key="4">
    <source>
        <dbReference type="ARBA" id="ARBA00022777"/>
    </source>
</evidence>
<feature type="compositionally biased region" description="Polar residues" evidence="7">
    <location>
        <begin position="359"/>
        <end position="385"/>
    </location>
</feature>
<keyword evidence="5 6" id="KW-0067">ATP-binding</keyword>
<evidence type="ECO:0000313" key="9">
    <source>
        <dbReference type="EMBL" id="KAG2444231.1"/>
    </source>
</evidence>
<keyword evidence="3 6" id="KW-0547">Nucleotide-binding</keyword>
<feature type="region of interest" description="Disordered" evidence="7">
    <location>
        <begin position="231"/>
        <end position="281"/>
    </location>
</feature>
<dbReference type="PANTHER" id="PTHR44329:SF289">
    <property type="entry name" value="SERINE_THREONINE-PROTEIN KINASE VIK"/>
    <property type="match status" value="1"/>
</dbReference>
<dbReference type="PROSITE" id="PS00108">
    <property type="entry name" value="PROTEIN_KINASE_ST"/>
    <property type="match status" value="1"/>
</dbReference>
<feature type="domain" description="Protein kinase" evidence="8">
    <location>
        <begin position="960"/>
        <end position="1326"/>
    </location>
</feature>
<dbReference type="SMART" id="SM00220">
    <property type="entry name" value="S_TKc"/>
    <property type="match status" value="1"/>
</dbReference>
<dbReference type="GO" id="GO:0004674">
    <property type="term" value="F:protein serine/threonine kinase activity"/>
    <property type="evidence" value="ECO:0007669"/>
    <property type="project" value="UniProtKB-KW"/>
</dbReference>
<feature type="region of interest" description="Disordered" evidence="7">
    <location>
        <begin position="906"/>
        <end position="925"/>
    </location>
</feature>
<dbReference type="InterPro" id="IPR011009">
    <property type="entry name" value="Kinase-like_dom_sf"/>
</dbReference>
<proteinExistence type="predicted"/>
<dbReference type="InterPro" id="IPR051681">
    <property type="entry name" value="Ser/Thr_Kinases-Pseudokinases"/>
</dbReference>
<feature type="region of interest" description="Disordered" evidence="7">
    <location>
        <begin position="312"/>
        <end position="338"/>
    </location>
</feature>
<feature type="compositionally biased region" description="Polar residues" evidence="7">
    <location>
        <begin position="827"/>
        <end position="843"/>
    </location>
</feature>
<feature type="region of interest" description="Disordered" evidence="7">
    <location>
        <begin position="170"/>
        <end position="203"/>
    </location>
</feature>
<dbReference type="GO" id="GO:0005524">
    <property type="term" value="F:ATP binding"/>
    <property type="evidence" value="ECO:0007669"/>
    <property type="project" value="UniProtKB-UniRule"/>
</dbReference>
<feature type="domain" description="Protein kinase" evidence="8">
    <location>
        <begin position="6"/>
        <end position="331"/>
    </location>
</feature>
<name>A0A836B0P6_9CHLO</name>
<keyword evidence="2" id="KW-0808">Transferase</keyword>
<keyword evidence="1" id="KW-0723">Serine/threonine-protein kinase</keyword>
<evidence type="ECO:0000256" key="6">
    <source>
        <dbReference type="PROSITE-ProRule" id="PRU10141"/>
    </source>
</evidence>